<dbReference type="EMBL" id="BRZM01006119">
    <property type="protein sequence ID" value="GLD67791.1"/>
    <property type="molecule type" value="Genomic_DNA"/>
</dbReference>
<keyword evidence="4" id="KW-1185">Reference proteome</keyword>
<dbReference type="InterPro" id="IPR007110">
    <property type="entry name" value="Ig-like_dom"/>
</dbReference>
<evidence type="ECO:0000256" key="1">
    <source>
        <dbReference type="SAM" id="MobiDB-lite"/>
    </source>
</evidence>
<name>A0AAD3NAI7_LATJO</name>
<evidence type="ECO:0000313" key="3">
    <source>
        <dbReference type="EMBL" id="GLD67791.1"/>
    </source>
</evidence>
<dbReference type="AlphaFoldDB" id="A0AAD3NAI7"/>
<feature type="region of interest" description="Disordered" evidence="1">
    <location>
        <begin position="116"/>
        <end position="138"/>
    </location>
</feature>
<gene>
    <name evidence="3" type="ORF">AKAME5_002945900</name>
</gene>
<dbReference type="PROSITE" id="PS50835">
    <property type="entry name" value="IG_LIKE"/>
    <property type="match status" value="1"/>
</dbReference>
<feature type="domain" description="Ig-like" evidence="2">
    <location>
        <begin position="213"/>
        <end position="275"/>
    </location>
</feature>
<organism evidence="3 4">
    <name type="scientific">Lates japonicus</name>
    <name type="common">Japanese lates</name>
    <dbReference type="NCBI Taxonomy" id="270547"/>
    <lineage>
        <taxon>Eukaryota</taxon>
        <taxon>Metazoa</taxon>
        <taxon>Chordata</taxon>
        <taxon>Craniata</taxon>
        <taxon>Vertebrata</taxon>
        <taxon>Euteleostomi</taxon>
        <taxon>Actinopterygii</taxon>
        <taxon>Neopterygii</taxon>
        <taxon>Teleostei</taxon>
        <taxon>Neoteleostei</taxon>
        <taxon>Acanthomorphata</taxon>
        <taxon>Carangaria</taxon>
        <taxon>Carangaria incertae sedis</taxon>
        <taxon>Centropomidae</taxon>
        <taxon>Lates</taxon>
    </lineage>
</organism>
<comment type="caution">
    <text evidence="3">The sequence shown here is derived from an EMBL/GenBank/DDBJ whole genome shotgun (WGS) entry which is preliminary data.</text>
</comment>
<protein>
    <submittedName>
        <fullName evidence="3">Protein turtle homolog A</fullName>
    </submittedName>
</protein>
<feature type="region of interest" description="Disordered" evidence="1">
    <location>
        <begin position="54"/>
        <end position="84"/>
    </location>
</feature>
<sequence>MERHGYLHPLFTIHQPYRPSQKLSCRRPFPHVRYTCNALFHLDLARHRHESGTVSNCWQNGKVPPRPPQQRGITTGSPETAAAWHSAWHPSAATGDQPDKYEFQHDCQRADLHQTLFRPSVATSRTERKSSNSQLEPWPSGAIGYPLVWKPAEDQASPGHFAKTTSGPVDPDHSQPDWPSPFTTTASPRRLFCVREHFVHVPRCLNDVLVGVPLIMVTTAVAYSARQNALLRCQAVADPPNMTYVWQKGGENVHHIDSGPQYMKASPQWTKQIQK</sequence>
<evidence type="ECO:0000259" key="2">
    <source>
        <dbReference type="PROSITE" id="PS50835"/>
    </source>
</evidence>
<proteinExistence type="predicted"/>
<evidence type="ECO:0000313" key="4">
    <source>
        <dbReference type="Proteomes" id="UP001279410"/>
    </source>
</evidence>
<dbReference type="Proteomes" id="UP001279410">
    <property type="component" value="Unassembled WGS sequence"/>
</dbReference>
<feature type="region of interest" description="Disordered" evidence="1">
    <location>
        <begin position="155"/>
        <end position="181"/>
    </location>
</feature>
<accession>A0AAD3NAI7</accession>
<reference evidence="3" key="1">
    <citation type="submission" date="2022-08" db="EMBL/GenBank/DDBJ databases">
        <title>Genome sequencing of akame (Lates japonicus).</title>
        <authorList>
            <person name="Hashiguchi Y."/>
            <person name="Takahashi H."/>
        </authorList>
    </citation>
    <scope>NUCLEOTIDE SEQUENCE</scope>
    <source>
        <strain evidence="3">Kochi</strain>
    </source>
</reference>